<organism evidence="1 2">
    <name type="scientific">Helianthus annuus</name>
    <name type="common">Common sunflower</name>
    <dbReference type="NCBI Taxonomy" id="4232"/>
    <lineage>
        <taxon>Eukaryota</taxon>
        <taxon>Viridiplantae</taxon>
        <taxon>Streptophyta</taxon>
        <taxon>Embryophyta</taxon>
        <taxon>Tracheophyta</taxon>
        <taxon>Spermatophyta</taxon>
        <taxon>Magnoliopsida</taxon>
        <taxon>eudicotyledons</taxon>
        <taxon>Gunneridae</taxon>
        <taxon>Pentapetalae</taxon>
        <taxon>asterids</taxon>
        <taxon>campanulids</taxon>
        <taxon>Asterales</taxon>
        <taxon>Asteraceae</taxon>
        <taxon>Asteroideae</taxon>
        <taxon>Heliantheae alliance</taxon>
        <taxon>Heliantheae</taxon>
        <taxon>Helianthus</taxon>
    </lineage>
</organism>
<gene>
    <name evidence="1" type="ORF">HanXRQr2_Chr02g0057301</name>
</gene>
<protein>
    <submittedName>
        <fullName evidence="1">Uncharacterized protein</fullName>
    </submittedName>
</protein>
<dbReference type="Gramene" id="mRNA:HanXRQr2_Chr02g0057301">
    <property type="protein sequence ID" value="CDS:HanXRQr2_Chr02g0057301.1"/>
    <property type="gene ID" value="HanXRQr2_Chr02g0057301"/>
</dbReference>
<reference evidence="1" key="1">
    <citation type="journal article" date="2017" name="Nature">
        <title>The sunflower genome provides insights into oil metabolism, flowering and Asterid evolution.</title>
        <authorList>
            <person name="Badouin H."/>
            <person name="Gouzy J."/>
            <person name="Grassa C.J."/>
            <person name="Murat F."/>
            <person name="Staton S.E."/>
            <person name="Cottret L."/>
            <person name="Lelandais-Briere C."/>
            <person name="Owens G.L."/>
            <person name="Carrere S."/>
            <person name="Mayjonade B."/>
            <person name="Legrand L."/>
            <person name="Gill N."/>
            <person name="Kane N.C."/>
            <person name="Bowers J.E."/>
            <person name="Hubner S."/>
            <person name="Bellec A."/>
            <person name="Berard A."/>
            <person name="Berges H."/>
            <person name="Blanchet N."/>
            <person name="Boniface M.C."/>
            <person name="Brunel D."/>
            <person name="Catrice O."/>
            <person name="Chaidir N."/>
            <person name="Claudel C."/>
            <person name="Donnadieu C."/>
            <person name="Faraut T."/>
            <person name="Fievet G."/>
            <person name="Helmstetter N."/>
            <person name="King M."/>
            <person name="Knapp S.J."/>
            <person name="Lai Z."/>
            <person name="Le Paslier M.C."/>
            <person name="Lippi Y."/>
            <person name="Lorenzon L."/>
            <person name="Mandel J.R."/>
            <person name="Marage G."/>
            <person name="Marchand G."/>
            <person name="Marquand E."/>
            <person name="Bret-Mestries E."/>
            <person name="Morien E."/>
            <person name="Nambeesan S."/>
            <person name="Nguyen T."/>
            <person name="Pegot-Espagnet P."/>
            <person name="Pouilly N."/>
            <person name="Raftis F."/>
            <person name="Sallet E."/>
            <person name="Schiex T."/>
            <person name="Thomas J."/>
            <person name="Vandecasteele C."/>
            <person name="Vares D."/>
            <person name="Vear F."/>
            <person name="Vautrin S."/>
            <person name="Crespi M."/>
            <person name="Mangin B."/>
            <person name="Burke J.M."/>
            <person name="Salse J."/>
            <person name="Munos S."/>
            <person name="Vincourt P."/>
            <person name="Rieseberg L.H."/>
            <person name="Langlade N.B."/>
        </authorList>
    </citation>
    <scope>NUCLEOTIDE SEQUENCE</scope>
    <source>
        <tissue evidence="1">Leaves</tissue>
    </source>
</reference>
<keyword evidence="2" id="KW-1185">Reference proteome</keyword>
<comment type="caution">
    <text evidence="1">The sequence shown here is derived from an EMBL/GenBank/DDBJ whole genome shotgun (WGS) entry which is preliminary data.</text>
</comment>
<name>A0A9K3NZ10_HELAN</name>
<evidence type="ECO:0000313" key="2">
    <source>
        <dbReference type="Proteomes" id="UP000215914"/>
    </source>
</evidence>
<reference evidence="1" key="2">
    <citation type="submission" date="2020-06" db="EMBL/GenBank/DDBJ databases">
        <title>Helianthus annuus Genome sequencing and assembly Release 2.</title>
        <authorList>
            <person name="Gouzy J."/>
            <person name="Langlade N."/>
            <person name="Munos S."/>
        </authorList>
    </citation>
    <scope>NUCLEOTIDE SEQUENCE</scope>
    <source>
        <tissue evidence="1">Leaves</tissue>
    </source>
</reference>
<dbReference type="AlphaFoldDB" id="A0A9K3NZ10"/>
<sequence>MFGRPDLWIQFLNLNSIYSSQETHLHMASSFLYHPVKTLISTPASSTTILLFHSDIQNTQSRS</sequence>
<dbReference type="EMBL" id="MNCJ02000317">
    <property type="protein sequence ID" value="KAF5817804.1"/>
    <property type="molecule type" value="Genomic_DNA"/>
</dbReference>
<dbReference type="Proteomes" id="UP000215914">
    <property type="component" value="Unassembled WGS sequence"/>
</dbReference>
<accession>A0A9K3NZ10</accession>
<evidence type="ECO:0000313" key="1">
    <source>
        <dbReference type="EMBL" id="KAF5817804.1"/>
    </source>
</evidence>
<proteinExistence type="predicted"/>